<dbReference type="SUPFAM" id="SSF52518">
    <property type="entry name" value="Thiamin diphosphate-binding fold (THDP-binding)"/>
    <property type="match status" value="2"/>
</dbReference>
<feature type="compositionally biased region" description="Low complexity" evidence="4">
    <location>
        <begin position="1"/>
        <end position="25"/>
    </location>
</feature>
<dbReference type="GO" id="GO:0005948">
    <property type="term" value="C:acetolactate synthase complex"/>
    <property type="evidence" value="ECO:0007669"/>
    <property type="project" value="TreeGrafter"/>
</dbReference>
<dbReference type="GO" id="GO:0003984">
    <property type="term" value="F:acetolactate synthase activity"/>
    <property type="evidence" value="ECO:0007669"/>
    <property type="project" value="TreeGrafter"/>
</dbReference>
<accession>A0A1I1TFD9</accession>
<name>A0A1I1TFD9_9BURK</name>
<dbReference type="InterPro" id="IPR011766">
    <property type="entry name" value="TPP_enzyme_TPP-bd"/>
</dbReference>
<dbReference type="GO" id="GO:0030976">
    <property type="term" value="F:thiamine pyrophosphate binding"/>
    <property type="evidence" value="ECO:0007669"/>
    <property type="project" value="InterPro"/>
</dbReference>
<dbReference type="GO" id="GO:0009097">
    <property type="term" value="P:isoleucine biosynthetic process"/>
    <property type="evidence" value="ECO:0007669"/>
    <property type="project" value="TreeGrafter"/>
</dbReference>
<dbReference type="InterPro" id="IPR012000">
    <property type="entry name" value="Thiamin_PyroP_enz_cen_dom"/>
</dbReference>
<dbReference type="GO" id="GO:0009099">
    <property type="term" value="P:L-valine biosynthetic process"/>
    <property type="evidence" value="ECO:0007669"/>
    <property type="project" value="TreeGrafter"/>
</dbReference>
<sequence>MTSLPSHPSALTAASPAPAHPSPASRTGGQVLVDQLILHGVRQLFCVPGESYLAVLDALHDADIAVTVCRQEGGAAMMAEAQGKLTGQPGICFVTRGPGATNAAAGIHIAHQDSTPLIVFVGQVARGALGREAFQELDYPAVFGTLCKWVVQVDDAKRLPELVSRAFHAATSGRPGSVVVALPEDMLTDAVQVADALPYAVAETHPGADALRELAGRLAAAERPVAILGGSRWSEAAVRDFAAFAEAWSLPVYCSFRRQMLFSASHGSYGGDLGLGVNPKIVARIRASDLVLLVGGRLSEIPSQGYGLLDIPVPAQPLVHVHADADELGRLYRPTQAIHATPQAFAAALAGVRPATAAHGAGQAAEAHAEYLAWSDPAPIRIPGPLQMGEVMQHLRAVLPADAIFCNGAGNFATWVHRFWPFTAYASQLAPTSGSMGYGLPAGVGAKRLWPQREVVVFSGDGDFLMHGQEFATAVQYGLPLIVVLLDNAMYGTIRMHQEREYPGRVSATQLKNPDFKACAQAFGGHGERVERTEDFAPALARARASGLPSVLHCLLDPEAITPTGTLAGIRGAARAAGR</sequence>
<dbReference type="OrthoDB" id="2254214at2"/>
<dbReference type="CDD" id="cd07035">
    <property type="entry name" value="TPP_PYR_POX_like"/>
    <property type="match status" value="1"/>
</dbReference>
<dbReference type="EMBL" id="FOMQ01000003">
    <property type="protein sequence ID" value="SFD57315.1"/>
    <property type="molecule type" value="Genomic_DNA"/>
</dbReference>
<dbReference type="FunFam" id="3.40.50.970:FF:000007">
    <property type="entry name" value="Acetolactate synthase"/>
    <property type="match status" value="1"/>
</dbReference>
<comment type="similarity">
    <text evidence="1 3">Belongs to the TPP enzyme family.</text>
</comment>
<dbReference type="RefSeq" id="WP_092950409.1">
    <property type="nucleotide sequence ID" value="NZ_FOMQ01000003.1"/>
</dbReference>
<feature type="domain" description="Thiamine pyrophosphate enzyme N-terminal TPP-binding" evidence="7">
    <location>
        <begin position="26"/>
        <end position="139"/>
    </location>
</feature>
<reference evidence="9" key="1">
    <citation type="submission" date="2016-10" db="EMBL/GenBank/DDBJ databases">
        <authorList>
            <person name="Varghese N."/>
            <person name="Submissions S."/>
        </authorList>
    </citation>
    <scope>NUCLEOTIDE SEQUENCE [LARGE SCALE GENOMIC DNA]</scope>
    <source>
        <strain evidence="9">DSM 7481</strain>
    </source>
</reference>
<evidence type="ECO:0000256" key="2">
    <source>
        <dbReference type="ARBA" id="ARBA00023052"/>
    </source>
</evidence>
<dbReference type="InterPro" id="IPR012001">
    <property type="entry name" value="Thiamin_PyroP_enz_TPP-bd_dom"/>
</dbReference>
<feature type="domain" description="Thiamine pyrophosphate enzyme central" evidence="5">
    <location>
        <begin position="212"/>
        <end position="349"/>
    </location>
</feature>
<organism evidence="8 9">
    <name type="scientific">Paracidovorax konjaci</name>
    <dbReference type="NCBI Taxonomy" id="32040"/>
    <lineage>
        <taxon>Bacteria</taxon>
        <taxon>Pseudomonadati</taxon>
        <taxon>Pseudomonadota</taxon>
        <taxon>Betaproteobacteria</taxon>
        <taxon>Burkholderiales</taxon>
        <taxon>Comamonadaceae</taxon>
        <taxon>Paracidovorax</taxon>
    </lineage>
</organism>
<gene>
    <name evidence="8" type="ORF">SAMN04489710_103327</name>
</gene>
<dbReference type="InterPro" id="IPR029035">
    <property type="entry name" value="DHS-like_NAD/FAD-binding_dom"/>
</dbReference>
<dbReference type="InterPro" id="IPR029061">
    <property type="entry name" value="THDP-binding"/>
</dbReference>
<evidence type="ECO:0000256" key="3">
    <source>
        <dbReference type="RuleBase" id="RU362132"/>
    </source>
</evidence>
<dbReference type="Pfam" id="PF02775">
    <property type="entry name" value="TPP_enzyme_C"/>
    <property type="match status" value="1"/>
</dbReference>
<feature type="domain" description="Thiamine pyrophosphate enzyme TPP-binding" evidence="6">
    <location>
        <begin position="408"/>
        <end position="554"/>
    </location>
</feature>
<dbReference type="Gene3D" id="3.40.50.1220">
    <property type="entry name" value="TPP-binding domain"/>
    <property type="match status" value="1"/>
</dbReference>
<dbReference type="Gene3D" id="3.40.50.970">
    <property type="match status" value="2"/>
</dbReference>
<dbReference type="NCBIfam" id="NF006052">
    <property type="entry name" value="PRK08199.1"/>
    <property type="match status" value="1"/>
</dbReference>
<dbReference type="InterPro" id="IPR045229">
    <property type="entry name" value="TPP_enz"/>
</dbReference>
<keyword evidence="9" id="KW-1185">Reference proteome</keyword>
<evidence type="ECO:0000313" key="8">
    <source>
        <dbReference type="EMBL" id="SFD57315.1"/>
    </source>
</evidence>
<feature type="region of interest" description="Disordered" evidence="4">
    <location>
        <begin position="1"/>
        <end position="26"/>
    </location>
</feature>
<dbReference type="SUPFAM" id="SSF52467">
    <property type="entry name" value="DHS-like NAD/FAD-binding domain"/>
    <property type="match status" value="1"/>
</dbReference>
<dbReference type="GO" id="GO:0050660">
    <property type="term" value="F:flavin adenine dinucleotide binding"/>
    <property type="evidence" value="ECO:0007669"/>
    <property type="project" value="TreeGrafter"/>
</dbReference>
<protein>
    <submittedName>
        <fullName evidence="8">Acetolactate synthase-1/2/3 large subunit</fullName>
    </submittedName>
</protein>
<dbReference type="STRING" id="32040.SAMN04489710_103327"/>
<evidence type="ECO:0000256" key="4">
    <source>
        <dbReference type="SAM" id="MobiDB-lite"/>
    </source>
</evidence>
<dbReference type="CDD" id="cd00568">
    <property type="entry name" value="TPP_enzymes"/>
    <property type="match status" value="1"/>
</dbReference>
<keyword evidence="2 3" id="KW-0786">Thiamine pyrophosphate</keyword>
<evidence type="ECO:0000259" key="7">
    <source>
        <dbReference type="Pfam" id="PF02776"/>
    </source>
</evidence>
<evidence type="ECO:0000259" key="6">
    <source>
        <dbReference type="Pfam" id="PF02775"/>
    </source>
</evidence>
<dbReference type="PANTHER" id="PTHR18968:SF120">
    <property type="entry name" value="ACETOLACTATE SYNTHASE LARGE SUBUNIT"/>
    <property type="match status" value="1"/>
</dbReference>
<dbReference type="GO" id="GO:0000287">
    <property type="term" value="F:magnesium ion binding"/>
    <property type="evidence" value="ECO:0007669"/>
    <property type="project" value="InterPro"/>
</dbReference>
<evidence type="ECO:0000259" key="5">
    <source>
        <dbReference type="Pfam" id="PF00205"/>
    </source>
</evidence>
<dbReference type="Pfam" id="PF02776">
    <property type="entry name" value="TPP_enzyme_N"/>
    <property type="match status" value="1"/>
</dbReference>
<proteinExistence type="inferred from homology"/>
<evidence type="ECO:0000313" key="9">
    <source>
        <dbReference type="Proteomes" id="UP000199517"/>
    </source>
</evidence>
<dbReference type="Pfam" id="PF00205">
    <property type="entry name" value="TPP_enzyme_M"/>
    <property type="match status" value="1"/>
</dbReference>
<dbReference type="Proteomes" id="UP000199517">
    <property type="component" value="Unassembled WGS sequence"/>
</dbReference>
<dbReference type="AlphaFoldDB" id="A0A1I1TFD9"/>
<evidence type="ECO:0000256" key="1">
    <source>
        <dbReference type="ARBA" id="ARBA00007812"/>
    </source>
</evidence>
<dbReference type="PANTHER" id="PTHR18968">
    <property type="entry name" value="THIAMINE PYROPHOSPHATE ENZYMES"/>
    <property type="match status" value="1"/>
</dbReference>